<proteinExistence type="predicted"/>
<evidence type="ECO:0000313" key="2">
    <source>
        <dbReference type="Proteomes" id="UP001552521"/>
    </source>
</evidence>
<organism evidence="1 2">
    <name type="scientific">Streptomyces kurssanovii</name>
    <dbReference type="NCBI Taxonomy" id="67312"/>
    <lineage>
        <taxon>Bacteria</taxon>
        <taxon>Bacillati</taxon>
        <taxon>Actinomycetota</taxon>
        <taxon>Actinomycetes</taxon>
        <taxon>Kitasatosporales</taxon>
        <taxon>Streptomycetaceae</taxon>
        <taxon>Streptomyces</taxon>
    </lineage>
</organism>
<sequence>MESKELDECPLHGARVRPEYLVGRRLEQVLVSWHLYGAEDPSGPMDVWLIDDAGDSTRVTTGSDWCLIVEVSAPFEGYDMAECGRVEVAPANSETPFMEHLGTTVLAVREEWDPASGRIALEIVFDSGGVQCESWSGDLRLTAA</sequence>
<dbReference type="RefSeq" id="WP_364589631.1">
    <property type="nucleotide sequence ID" value="NZ_JBFAQK010000006.1"/>
</dbReference>
<comment type="caution">
    <text evidence="1">The sequence shown here is derived from an EMBL/GenBank/DDBJ whole genome shotgun (WGS) entry which is preliminary data.</text>
</comment>
<dbReference type="EMBL" id="JBFAQK010000006">
    <property type="protein sequence ID" value="MEV4680611.1"/>
    <property type="molecule type" value="Genomic_DNA"/>
</dbReference>
<accession>A0ABV3HPV9</accession>
<dbReference type="Proteomes" id="UP001552521">
    <property type="component" value="Unassembled WGS sequence"/>
</dbReference>
<reference evidence="1 2" key="1">
    <citation type="submission" date="2024-06" db="EMBL/GenBank/DDBJ databases">
        <title>The Natural Products Discovery Center: Release of the First 8490 Sequenced Strains for Exploring Actinobacteria Biosynthetic Diversity.</title>
        <authorList>
            <person name="Kalkreuter E."/>
            <person name="Kautsar S.A."/>
            <person name="Yang D."/>
            <person name="Bader C.D."/>
            <person name="Teijaro C.N."/>
            <person name="Fluegel L."/>
            <person name="Davis C.M."/>
            <person name="Simpson J.R."/>
            <person name="Lauterbach L."/>
            <person name="Steele A.D."/>
            <person name="Gui C."/>
            <person name="Meng S."/>
            <person name="Li G."/>
            <person name="Viehrig K."/>
            <person name="Ye F."/>
            <person name="Su P."/>
            <person name="Kiefer A.F."/>
            <person name="Nichols A."/>
            <person name="Cepeda A.J."/>
            <person name="Yan W."/>
            <person name="Fan B."/>
            <person name="Jiang Y."/>
            <person name="Adhikari A."/>
            <person name="Zheng C.-J."/>
            <person name="Schuster L."/>
            <person name="Cowan T.M."/>
            <person name="Smanski M.J."/>
            <person name="Chevrette M.G."/>
            <person name="De Carvalho L.P.S."/>
            <person name="Shen B."/>
        </authorList>
    </citation>
    <scope>NUCLEOTIDE SEQUENCE [LARGE SCALE GENOMIC DNA]</scope>
    <source>
        <strain evidence="1 2">NPDC049344</strain>
    </source>
</reference>
<protein>
    <submittedName>
        <fullName evidence="1">Uncharacterized protein</fullName>
    </submittedName>
</protein>
<name>A0ABV3HPV9_9ACTN</name>
<evidence type="ECO:0000313" key="1">
    <source>
        <dbReference type="EMBL" id="MEV4680611.1"/>
    </source>
</evidence>
<gene>
    <name evidence="1" type="ORF">AB0K36_07530</name>
</gene>
<keyword evidence="2" id="KW-1185">Reference proteome</keyword>